<dbReference type="Proteomes" id="UP001215151">
    <property type="component" value="Unassembled WGS sequence"/>
</dbReference>
<dbReference type="GO" id="GO:0033617">
    <property type="term" value="P:mitochondrial respiratory chain complex IV assembly"/>
    <property type="evidence" value="ECO:0007669"/>
    <property type="project" value="InterPro"/>
</dbReference>
<organism evidence="2 3">
    <name type="scientific">Trametes cubensis</name>
    <dbReference type="NCBI Taxonomy" id="1111947"/>
    <lineage>
        <taxon>Eukaryota</taxon>
        <taxon>Fungi</taxon>
        <taxon>Dikarya</taxon>
        <taxon>Basidiomycota</taxon>
        <taxon>Agaricomycotina</taxon>
        <taxon>Agaricomycetes</taxon>
        <taxon>Polyporales</taxon>
        <taxon>Polyporaceae</taxon>
        <taxon>Trametes</taxon>
    </lineage>
</organism>
<protein>
    <recommendedName>
        <fullName evidence="4">DUF1783-domain-containing protein</fullName>
    </recommendedName>
</protein>
<sequence>MSLRTPLRALASSGRTLRPLASLRARYATTSEQQQQQVHKPKPEVETFDKTARPGLYYPRPQRERDLPPLQSKWPAIFIMGALGVSAWAVFMVFVTNQEKLSSSVMQQIMNTIRESPELRAVIGEAIRPEPVWWLNGDPWISGAIHMPGGNIDLSFRVKGHKGAGTLYFTSIRREKGQPFEILRFKVIADDGTEVNINPTKPS</sequence>
<keyword evidence="1" id="KW-1133">Transmembrane helix</keyword>
<accession>A0AAD7U4U1</accession>
<feature type="transmembrane region" description="Helical" evidence="1">
    <location>
        <begin position="74"/>
        <end position="96"/>
    </location>
</feature>
<comment type="caution">
    <text evidence="2">The sequence shown here is derived from an EMBL/GenBank/DDBJ whole genome shotgun (WGS) entry which is preliminary data.</text>
</comment>
<reference evidence="2" key="1">
    <citation type="submission" date="2022-11" db="EMBL/GenBank/DDBJ databases">
        <title>Genome Sequence of Cubamyces cubensis.</title>
        <authorList>
            <person name="Buettner E."/>
        </authorList>
    </citation>
    <scope>NUCLEOTIDE SEQUENCE</scope>
    <source>
        <strain evidence="2">MPL-01</strain>
    </source>
</reference>
<keyword evidence="1" id="KW-0472">Membrane</keyword>
<name>A0AAD7U4U1_9APHY</name>
<dbReference type="GO" id="GO:0005743">
    <property type="term" value="C:mitochondrial inner membrane"/>
    <property type="evidence" value="ECO:0007669"/>
    <property type="project" value="TreeGrafter"/>
</dbReference>
<evidence type="ECO:0000313" key="2">
    <source>
        <dbReference type="EMBL" id="KAJ8496839.1"/>
    </source>
</evidence>
<dbReference type="Pfam" id="PF08695">
    <property type="entry name" value="Coa1"/>
    <property type="match status" value="1"/>
</dbReference>
<dbReference type="PANTHER" id="PTHR28523:SF1">
    <property type="entry name" value="CYTOCHROME C OXIDASE ASSEMBLY FACTOR 1"/>
    <property type="match status" value="1"/>
</dbReference>
<evidence type="ECO:0008006" key="4">
    <source>
        <dbReference type="Google" id="ProtNLM"/>
    </source>
</evidence>
<evidence type="ECO:0000256" key="1">
    <source>
        <dbReference type="SAM" id="Phobius"/>
    </source>
</evidence>
<keyword evidence="1" id="KW-0812">Transmembrane</keyword>
<proteinExistence type="predicted"/>
<gene>
    <name evidence="2" type="ORF">ONZ51_g882</name>
</gene>
<dbReference type="InterPro" id="IPR014807">
    <property type="entry name" value="Coa1"/>
</dbReference>
<evidence type="ECO:0000313" key="3">
    <source>
        <dbReference type="Proteomes" id="UP001215151"/>
    </source>
</evidence>
<dbReference type="PANTHER" id="PTHR28523">
    <property type="entry name" value="CYTOCHROME C OXIDASE ASSEMBLY FACTOR 1"/>
    <property type="match status" value="1"/>
</dbReference>
<dbReference type="EMBL" id="JAPEVG010000011">
    <property type="protein sequence ID" value="KAJ8496839.1"/>
    <property type="molecule type" value="Genomic_DNA"/>
</dbReference>
<keyword evidence="3" id="KW-1185">Reference proteome</keyword>
<dbReference type="AlphaFoldDB" id="A0AAD7U4U1"/>
<dbReference type="InterPro" id="IPR042432">
    <property type="entry name" value="Coa1_fungi"/>
</dbReference>